<keyword evidence="3" id="KW-1185">Reference proteome</keyword>
<sequence>MNVLELLPRYAAWRGQPAIVICIIGISLRALKASLLGYRQNFQRQKQQLDYNNYLSLLEERLEDKKMNEIEVIGLSKWLATTRPRHQPMRQEINHE</sequence>
<gene>
    <name evidence="2" type="ORF">EDC23_2227</name>
</gene>
<dbReference type="Proteomes" id="UP000294914">
    <property type="component" value="Unassembled WGS sequence"/>
</dbReference>
<evidence type="ECO:0000256" key="1">
    <source>
        <dbReference type="SAM" id="Phobius"/>
    </source>
</evidence>
<keyword evidence="1" id="KW-0472">Membrane</keyword>
<dbReference type="AlphaFoldDB" id="A0A4R8ISA9"/>
<keyword evidence="1" id="KW-0812">Transmembrane</keyword>
<reference evidence="2 3" key="1">
    <citation type="submission" date="2019-03" db="EMBL/GenBank/DDBJ databases">
        <title>Genomic Encyclopedia of Type Strains, Phase IV (KMG-IV): sequencing the most valuable type-strain genomes for metagenomic binning, comparative biology and taxonomic classification.</title>
        <authorList>
            <person name="Goeker M."/>
        </authorList>
    </citation>
    <scope>NUCLEOTIDE SEQUENCE [LARGE SCALE GENOMIC DNA]</scope>
    <source>
        <strain evidence="2 3">DSM 16326</strain>
    </source>
</reference>
<dbReference type="EMBL" id="SOQX01000006">
    <property type="protein sequence ID" value="TDY00063.1"/>
    <property type="molecule type" value="Genomic_DNA"/>
</dbReference>
<feature type="transmembrane region" description="Helical" evidence="1">
    <location>
        <begin position="12"/>
        <end position="31"/>
    </location>
</feature>
<keyword evidence="1" id="KW-1133">Transmembrane helix</keyword>
<name>A0A4R8ISA9_9GAMM</name>
<dbReference type="RefSeq" id="WP_134084499.1">
    <property type="nucleotide sequence ID" value="NZ_SOQX01000006.1"/>
</dbReference>
<protein>
    <submittedName>
        <fullName evidence="2">Uncharacterized protein</fullName>
    </submittedName>
</protein>
<comment type="caution">
    <text evidence="2">The sequence shown here is derived from an EMBL/GenBank/DDBJ whole genome shotgun (WGS) entry which is preliminary data.</text>
</comment>
<evidence type="ECO:0000313" key="2">
    <source>
        <dbReference type="EMBL" id="TDY00063.1"/>
    </source>
</evidence>
<accession>A0A4R8ISA9</accession>
<evidence type="ECO:0000313" key="3">
    <source>
        <dbReference type="Proteomes" id="UP000294914"/>
    </source>
</evidence>
<organism evidence="2 3">
    <name type="scientific">Thiohalophilus thiocyanatoxydans</name>
    <dbReference type="NCBI Taxonomy" id="381308"/>
    <lineage>
        <taxon>Bacteria</taxon>
        <taxon>Pseudomonadati</taxon>
        <taxon>Pseudomonadota</taxon>
        <taxon>Gammaproteobacteria</taxon>
        <taxon>Thiohalomonadales</taxon>
        <taxon>Thiohalophilaceae</taxon>
        <taxon>Thiohalophilus</taxon>
    </lineage>
</organism>
<proteinExistence type="predicted"/>